<evidence type="ECO:0000313" key="4">
    <source>
        <dbReference type="Proteomes" id="UP001371305"/>
    </source>
</evidence>
<sequence length="58" mass="6419">MMKLYAFAALAVVVTLSSCNTAIGFGRDMRLLGTGIENKSHGRTWNGQEQQQENLPTY</sequence>
<comment type="caution">
    <text evidence="3">The sequence shown here is derived from an EMBL/GenBank/DDBJ whole genome shotgun (WGS) entry which is preliminary data.</text>
</comment>
<dbReference type="EMBL" id="JBBUKT010000009">
    <property type="protein sequence ID" value="MEK7953024.1"/>
    <property type="molecule type" value="Genomic_DNA"/>
</dbReference>
<dbReference type="Proteomes" id="UP001371305">
    <property type="component" value="Unassembled WGS sequence"/>
</dbReference>
<feature type="signal peptide" evidence="2">
    <location>
        <begin position="1"/>
        <end position="22"/>
    </location>
</feature>
<organism evidence="3 4">
    <name type="scientific">Luteolibacter soli</name>
    <dbReference type="NCBI Taxonomy" id="3135280"/>
    <lineage>
        <taxon>Bacteria</taxon>
        <taxon>Pseudomonadati</taxon>
        <taxon>Verrucomicrobiota</taxon>
        <taxon>Verrucomicrobiia</taxon>
        <taxon>Verrucomicrobiales</taxon>
        <taxon>Verrucomicrobiaceae</taxon>
        <taxon>Luteolibacter</taxon>
    </lineage>
</organism>
<gene>
    <name evidence="3" type="ORF">WKV53_21095</name>
</gene>
<reference evidence="3 4" key="1">
    <citation type="submission" date="2024-04" db="EMBL/GenBank/DDBJ databases">
        <title>Luteolibacter sp. isolated from soil.</title>
        <authorList>
            <person name="An J."/>
        </authorList>
    </citation>
    <scope>NUCLEOTIDE SEQUENCE [LARGE SCALE GENOMIC DNA]</scope>
    <source>
        <strain evidence="3 4">Y139</strain>
    </source>
</reference>
<keyword evidence="4" id="KW-1185">Reference proteome</keyword>
<evidence type="ECO:0000256" key="2">
    <source>
        <dbReference type="SAM" id="SignalP"/>
    </source>
</evidence>
<dbReference type="PROSITE" id="PS51257">
    <property type="entry name" value="PROKAR_LIPOPROTEIN"/>
    <property type="match status" value="1"/>
</dbReference>
<keyword evidence="2" id="KW-0732">Signal</keyword>
<evidence type="ECO:0008006" key="5">
    <source>
        <dbReference type="Google" id="ProtNLM"/>
    </source>
</evidence>
<feature type="chain" id="PRO_5047457018" description="Entericidin" evidence="2">
    <location>
        <begin position="23"/>
        <end position="58"/>
    </location>
</feature>
<evidence type="ECO:0000313" key="3">
    <source>
        <dbReference type="EMBL" id="MEK7953024.1"/>
    </source>
</evidence>
<feature type="compositionally biased region" description="Polar residues" evidence="1">
    <location>
        <begin position="43"/>
        <end position="58"/>
    </location>
</feature>
<dbReference type="RefSeq" id="WP_341406783.1">
    <property type="nucleotide sequence ID" value="NZ_JBBUKT010000009.1"/>
</dbReference>
<proteinExistence type="predicted"/>
<feature type="region of interest" description="Disordered" evidence="1">
    <location>
        <begin position="38"/>
        <end position="58"/>
    </location>
</feature>
<accession>A0ABU9AZ26</accession>
<protein>
    <recommendedName>
        <fullName evidence="5">Entericidin</fullName>
    </recommendedName>
</protein>
<name>A0ABU9AZ26_9BACT</name>
<evidence type="ECO:0000256" key="1">
    <source>
        <dbReference type="SAM" id="MobiDB-lite"/>
    </source>
</evidence>